<evidence type="ECO:0000259" key="3">
    <source>
        <dbReference type="PROSITE" id="PS50110"/>
    </source>
</evidence>
<accession>A0ABT4KXV0</accession>
<dbReference type="CDD" id="cd17535">
    <property type="entry name" value="REC_NarL-like"/>
    <property type="match status" value="1"/>
</dbReference>
<dbReference type="EMBL" id="JAPWGL010000002">
    <property type="protein sequence ID" value="MCZ4223052.1"/>
    <property type="molecule type" value="Genomic_DNA"/>
</dbReference>
<dbReference type="SUPFAM" id="SSF52172">
    <property type="entry name" value="CheY-like"/>
    <property type="match status" value="1"/>
</dbReference>
<evidence type="ECO:0000256" key="1">
    <source>
        <dbReference type="ARBA" id="ARBA00022553"/>
    </source>
</evidence>
<dbReference type="RefSeq" id="WP_269414852.1">
    <property type="nucleotide sequence ID" value="NZ_JAPWGL010000002.1"/>
</dbReference>
<name>A0ABT4KXV0_9SPHI</name>
<keyword evidence="5" id="KW-1185">Reference proteome</keyword>
<keyword evidence="1 2" id="KW-0597">Phosphoprotein</keyword>
<proteinExistence type="predicted"/>
<dbReference type="InterPro" id="IPR011006">
    <property type="entry name" value="CheY-like_superfamily"/>
</dbReference>
<dbReference type="SMART" id="SM00448">
    <property type="entry name" value="REC"/>
    <property type="match status" value="1"/>
</dbReference>
<dbReference type="InterPro" id="IPR050595">
    <property type="entry name" value="Bact_response_regulator"/>
</dbReference>
<evidence type="ECO:0000313" key="4">
    <source>
        <dbReference type="EMBL" id="MCZ4223052.1"/>
    </source>
</evidence>
<evidence type="ECO:0000313" key="5">
    <source>
        <dbReference type="Proteomes" id="UP001144341"/>
    </source>
</evidence>
<dbReference type="Pfam" id="PF00072">
    <property type="entry name" value="Response_reg"/>
    <property type="match status" value="1"/>
</dbReference>
<dbReference type="InterPro" id="IPR058245">
    <property type="entry name" value="NreC/VraR/RcsB-like_REC"/>
</dbReference>
<feature type="domain" description="Response regulatory" evidence="3">
    <location>
        <begin position="6"/>
        <end position="123"/>
    </location>
</feature>
<dbReference type="PANTHER" id="PTHR44591">
    <property type="entry name" value="STRESS RESPONSE REGULATOR PROTEIN 1"/>
    <property type="match status" value="1"/>
</dbReference>
<protein>
    <submittedName>
        <fullName evidence="4">Response regulator</fullName>
    </submittedName>
</protein>
<feature type="modified residue" description="4-aspartylphosphate" evidence="2">
    <location>
        <position position="57"/>
    </location>
</feature>
<dbReference type="Proteomes" id="UP001144341">
    <property type="component" value="Unassembled WGS sequence"/>
</dbReference>
<dbReference type="InterPro" id="IPR001789">
    <property type="entry name" value="Sig_transdc_resp-reg_receiver"/>
</dbReference>
<dbReference type="PROSITE" id="PS50110">
    <property type="entry name" value="RESPONSE_REGULATORY"/>
    <property type="match status" value="1"/>
</dbReference>
<reference evidence="4" key="1">
    <citation type="submission" date="2022-12" db="EMBL/GenBank/DDBJ databases">
        <title>Genome sequence of SJ11.</title>
        <authorList>
            <person name="Woo H."/>
        </authorList>
    </citation>
    <scope>NUCLEOTIDE SEQUENCE</scope>
    <source>
        <strain evidence="4">SJ11</strain>
    </source>
</reference>
<sequence length="125" mass="14564">MKKHLKILIADDSELMKSLMRSILLKYLVNPVVMQTENLEETYKVLDEENFDLLLLDINMPAGDNTPQTVAEIKQKYPDLNVVMFSGNDKETLEPLYTKAGAFGFIKKDENINWYTKVFFETYFN</sequence>
<dbReference type="PANTHER" id="PTHR44591:SF3">
    <property type="entry name" value="RESPONSE REGULATORY DOMAIN-CONTAINING PROTEIN"/>
    <property type="match status" value="1"/>
</dbReference>
<organism evidence="4 5">
    <name type="scientific">Pedobacter rhodius</name>
    <dbReference type="NCBI Taxonomy" id="3004098"/>
    <lineage>
        <taxon>Bacteria</taxon>
        <taxon>Pseudomonadati</taxon>
        <taxon>Bacteroidota</taxon>
        <taxon>Sphingobacteriia</taxon>
        <taxon>Sphingobacteriales</taxon>
        <taxon>Sphingobacteriaceae</taxon>
        <taxon>Pedobacter</taxon>
    </lineage>
</organism>
<evidence type="ECO:0000256" key="2">
    <source>
        <dbReference type="PROSITE-ProRule" id="PRU00169"/>
    </source>
</evidence>
<gene>
    <name evidence="4" type="ORF">O0931_07060</name>
</gene>
<dbReference type="Gene3D" id="3.40.50.2300">
    <property type="match status" value="1"/>
</dbReference>
<comment type="caution">
    <text evidence="4">The sequence shown here is derived from an EMBL/GenBank/DDBJ whole genome shotgun (WGS) entry which is preliminary data.</text>
</comment>